<dbReference type="Proteomes" id="UP000188268">
    <property type="component" value="Unassembled WGS sequence"/>
</dbReference>
<dbReference type="Gramene" id="OMP05198">
    <property type="protein sequence ID" value="OMP05198"/>
    <property type="gene ID" value="CCACVL1_02013"/>
</dbReference>
<evidence type="ECO:0000313" key="1">
    <source>
        <dbReference type="EMBL" id="OMP05198.1"/>
    </source>
</evidence>
<protein>
    <submittedName>
        <fullName evidence="1">Cc-nbs-lrr resistance protein</fullName>
    </submittedName>
</protein>
<evidence type="ECO:0000313" key="2">
    <source>
        <dbReference type="Proteomes" id="UP000188268"/>
    </source>
</evidence>
<keyword evidence="2" id="KW-1185">Reference proteome</keyword>
<proteinExistence type="predicted"/>
<reference evidence="1 2" key="1">
    <citation type="submission" date="2013-09" db="EMBL/GenBank/DDBJ databases">
        <title>Corchorus capsularis genome sequencing.</title>
        <authorList>
            <person name="Alam M."/>
            <person name="Haque M.S."/>
            <person name="Islam M.S."/>
            <person name="Emdad E.M."/>
            <person name="Islam M.M."/>
            <person name="Ahmed B."/>
            <person name="Halim A."/>
            <person name="Hossen Q.M.M."/>
            <person name="Hossain M.Z."/>
            <person name="Ahmed R."/>
            <person name="Khan M.M."/>
            <person name="Islam R."/>
            <person name="Rashid M.M."/>
            <person name="Khan S.A."/>
            <person name="Rahman M.S."/>
            <person name="Alam M."/>
        </authorList>
    </citation>
    <scope>NUCLEOTIDE SEQUENCE [LARGE SCALE GENOMIC DNA]</scope>
    <source>
        <strain evidence="2">cv. CVL-1</strain>
        <tissue evidence="1">Whole seedling</tissue>
    </source>
</reference>
<dbReference type="EMBL" id="AWWV01005469">
    <property type="protein sequence ID" value="OMP05198.1"/>
    <property type="molecule type" value="Genomic_DNA"/>
</dbReference>
<dbReference type="OrthoDB" id="5279713at2759"/>
<comment type="caution">
    <text evidence="1">The sequence shown here is derived from an EMBL/GenBank/DDBJ whole genome shotgun (WGS) entry which is preliminary data.</text>
</comment>
<accession>A0A1R3KDV6</accession>
<gene>
    <name evidence="1" type="ORF">CCACVL1_02013</name>
</gene>
<dbReference type="AlphaFoldDB" id="A0A1R3KDV6"/>
<organism evidence="1 2">
    <name type="scientific">Corchorus capsularis</name>
    <name type="common">Jute</name>
    <dbReference type="NCBI Taxonomy" id="210143"/>
    <lineage>
        <taxon>Eukaryota</taxon>
        <taxon>Viridiplantae</taxon>
        <taxon>Streptophyta</taxon>
        <taxon>Embryophyta</taxon>
        <taxon>Tracheophyta</taxon>
        <taxon>Spermatophyta</taxon>
        <taxon>Magnoliopsida</taxon>
        <taxon>eudicotyledons</taxon>
        <taxon>Gunneridae</taxon>
        <taxon>Pentapetalae</taxon>
        <taxon>rosids</taxon>
        <taxon>malvids</taxon>
        <taxon>Malvales</taxon>
        <taxon>Malvaceae</taxon>
        <taxon>Grewioideae</taxon>
        <taxon>Apeibeae</taxon>
        <taxon>Corchorus</taxon>
    </lineage>
</organism>
<name>A0A1R3KDV6_COCAP</name>
<sequence>MGQFQIFKALELGSVIARVGDDSFTFRVKRNVINHSDEFSIGDLENLDLLHGQLYIWPEGGNVDKEEAKRAKLHKKIHLAKLKLPLLDMYKIDQLIEALNLPPSLGILYDADTTVRFQIRLQRLRITETVIDSKSET</sequence>
<dbReference type="STRING" id="210143.A0A1R3KDV6"/>